<protein>
    <submittedName>
        <fullName evidence="5">AAA family ATPase</fullName>
    </submittedName>
</protein>
<sequence>MAGFPRRTTQRSHVCACVFLARGSPEVSCFLGSYGSEHGAPELDAWEAKGGLLLLRGPKCAGKTTVLSRICESATESGMLSLLATGWLNEYNSPFGVMRQILDQLDAADGGGDLDDTADSSSAIAELGHDSSDLANERVYDRLLRATAKRPLLIAVDDINYVDSPSRRFLRFLARRLKGTCIRLAMAERTGHAVSYCDDLRTDVLRLPYTSVVRLWLLGRKQIARRITEHLPQLPASLPAPATKQLAGDIHDLTGGNPLLVDLLVRKWFTSAEPTRAAPIVDTDFHDSVRVMISDTDLPDIRRGAHALAVLDGLATQPRLARLLGIDTATAGRILGSLNDLGMLVGGCLRPEMRRALLQDESFTARGELHSRAAHVLFEDSLPLAQVVEQLTAAGRIAAPWDLPLVLGLVNRALKGGDTDMASRLLKLAKVSAVGPDERCAVEMLLLRTTWLTDPGLVGSLLPTLCRAARRGVLNATDLAFLVRVALWHGCAEFAAELMPLMREKSPQSPHPVEVGLAEALYSLWNGMPIDWETVELCSSSAADEPYGPGADVHSLLLGLRKIHDSMNGGNRAQVTFWAEQVLQGIRVQSSAVETLLFACSALDHMGSLPAARPWFTQLSEALEAYPSPLWKALVAVVQAKISFELGDLGSAHRLLETALAHKPWHEWGSKVVVIASLLVETLTEMGRPQEAAEVLDRPVPVAVYQRWDGLQYVNARGRYHLATGRLHAALADFETCRDMSAALRGEAPTIADRTDLMVAWRCGMAETYLALGDVARAREILQQQLKRLPSEEKPVHGITLRLIARTTRDEGRRLSLLKSSADVLERYGSRLQLAYTLTELAAAYRETSRLNLARTTSKRAQRMAEQCEARRLLDLVTADAQGAGRDKQPVDQHPELAELSSAERRVAVLAICGHTNREISGKLFITASTVEQHLTRIYRKLGVRHREDLLDKFSTVFMSRERSG</sequence>
<dbReference type="PROSITE" id="PS00622">
    <property type="entry name" value="HTH_LUXR_1"/>
    <property type="match status" value="1"/>
</dbReference>
<dbReference type="InterPro" id="IPR016032">
    <property type="entry name" value="Sig_transdc_resp-reg_C-effctor"/>
</dbReference>
<feature type="domain" description="HTH luxR-type" evidence="4">
    <location>
        <begin position="893"/>
        <end position="958"/>
    </location>
</feature>
<dbReference type="InterPro" id="IPR041664">
    <property type="entry name" value="AAA_16"/>
</dbReference>
<dbReference type="PROSITE" id="PS50043">
    <property type="entry name" value="HTH_LUXR_2"/>
    <property type="match status" value="1"/>
</dbReference>
<evidence type="ECO:0000313" key="5">
    <source>
        <dbReference type="EMBL" id="MFC0541728.1"/>
    </source>
</evidence>
<evidence type="ECO:0000313" key="6">
    <source>
        <dbReference type="Proteomes" id="UP001589810"/>
    </source>
</evidence>
<dbReference type="InterPro" id="IPR000792">
    <property type="entry name" value="Tscrpt_reg_LuxR_C"/>
</dbReference>
<evidence type="ECO:0000256" key="2">
    <source>
        <dbReference type="ARBA" id="ARBA00023125"/>
    </source>
</evidence>
<comment type="caution">
    <text evidence="5">The sequence shown here is derived from an EMBL/GenBank/DDBJ whole genome shotgun (WGS) entry which is preliminary data.</text>
</comment>
<dbReference type="Gene3D" id="1.10.10.10">
    <property type="entry name" value="Winged helix-like DNA-binding domain superfamily/Winged helix DNA-binding domain"/>
    <property type="match status" value="1"/>
</dbReference>
<evidence type="ECO:0000256" key="3">
    <source>
        <dbReference type="ARBA" id="ARBA00023163"/>
    </source>
</evidence>
<dbReference type="Gene3D" id="1.25.40.10">
    <property type="entry name" value="Tetratricopeptide repeat domain"/>
    <property type="match status" value="1"/>
</dbReference>
<dbReference type="InterPro" id="IPR027417">
    <property type="entry name" value="P-loop_NTPase"/>
</dbReference>
<keyword evidence="3" id="KW-0804">Transcription</keyword>
<dbReference type="Gene3D" id="3.40.50.300">
    <property type="entry name" value="P-loop containing nucleotide triphosphate hydrolases"/>
    <property type="match status" value="1"/>
</dbReference>
<keyword evidence="2" id="KW-0238">DNA-binding</keyword>
<dbReference type="InterPro" id="IPR011990">
    <property type="entry name" value="TPR-like_helical_dom_sf"/>
</dbReference>
<proteinExistence type="predicted"/>
<dbReference type="SMART" id="SM00421">
    <property type="entry name" value="HTH_LUXR"/>
    <property type="match status" value="1"/>
</dbReference>
<evidence type="ECO:0000256" key="1">
    <source>
        <dbReference type="ARBA" id="ARBA00023015"/>
    </source>
</evidence>
<dbReference type="SUPFAM" id="SSF52540">
    <property type="entry name" value="P-loop containing nucleoside triphosphate hydrolases"/>
    <property type="match status" value="1"/>
</dbReference>
<dbReference type="CDD" id="cd06170">
    <property type="entry name" value="LuxR_C_like"/>
    <property type="match status" value="1"/>
</dbReference>
<dbReference type="PRINTS" id="PR00038">
    <property type="entry name" value="HTHLUXR"/>
</dbReference>
<dbReference type="InterPro" id="IPR036388">
    <property type="entry name" value="WH-like_DNA-bd_sf"/>
</dbReference>
<evidence type="ECO:0000259" key="4">
    <source>
        <dbReference type="PROSITE" id="PS50043"/>
    </source>
</evidence>
<dbReference type="Pfam" id="PF00196">
    <property type="entry name" value="GerE"/>
    <property type="match status" value="1"/>
</dbReference>
<dbReference type="SUPFAM" id="SSF48452">
    <property type="entry name" value="TPR-like"/>
    <property type="match status" value="1"/>
</dbReference>
<keyword evidence="6" id="KW-1185">Reference proteome</keyword>
<gene>
    <name evidence="5" type="ORF">ACFFH7_09560</name>
</gene>
<dbReference type="EMBL" id="JBHLUD010000002">
    <property type="protein sequence ID" value="MFC0541728.1"/>
    <property type="molecule type" value="Genomic_DNA"/>
</dbReference>
<accession>A0ABV6MN68</accession>
<dbReference type="PANTHER" id="PTHR44688:SF16">
    <property type="entry name" value="DNA-BINDING TRANSCRIPTIONAL ACTIVATOR DEVR_DOSR"/>
    <property type="match status" value="1"/>
</dbReference>
<dbReference type="Pfam" id="PF13191">
    <property type="entry name" value="AAA_16"/>
    <property type="match status" value="1"/>
</dbReference>
<dbReference type="SUPFAM" id="SSF46894">
    <property type="entry name" value="C-terminal effector domain of the bipartite response regulators"/>
    <property type="match status" value="1"/>
</dbReference>
<dbReference type="RefSeq" id="WP_379793888.1">
    <property type="nucleotide sequence ID" value="NZ_JBHLUD010000002.1"/>
</dbReference>
<dbReference type="Proteomes" id="UP001589810">
    <property type="component" value="Unassembled WGS sequence"/>
</dbReference>
<reference evidence="5 6" key="1">
    <citation type="submission" date="2024-09" db="EMBL/GenBank/DDBJ databases">
        <authorList>
            <person name="Sun Q."/>
            <person name="Mori K."/>
        </authorList>
    </citation>
    <scope>NUCLEOTIDE SEQUENCE [LARGE SCALE GENOMIC DNA]</scope>
    <source>
        <strain evidence="5 6">TBRC 1432</strain>
    </source>
</reference>
<organism evidence="5 6">
    <name type="scientific">Kutzneria chonburiensis</name>
    <dbReference type="NCBI Taxonomy" id="1483604"/>
    <lineage>
        <taxon>Bacteria</taxon>
        <taxon>Bacillati</taxon>
        <taxon>Actinomycetota</taxon>
        <taxon>Actinomycetes</taxon>
        <taxon>Pseudonocardiales</taxon>
        <taxon>Pseudonocardiaceae</taxon>
        <taxon>Kutzneria</taxon>
    </lineage>
</organism>
<name>A0ABV6MN68_9PSEU</name>
<dbReference type="PANTHER" id="PTHR44688">
    <property type="entry name" value="DNA-BINDING TRANSCRIPTIONAL ACTIVATOR DEVR_DOSR"/>
    <property type="match status" value="1"/>
</dbReference>
<keyword evidence="1" id="KW-0805">Transcription regulation</keyword>